<keyword evidence="1" id="KW-1133">Transmembrane helix</keyword>
<proteinExistence type="predicted"/>
<name>A0ABT9ZKW9_9BACI</name>
<evidence type="ECO:0000313" key="2">
    <source>
        <dbReference type="EMBL" id="MDQ0232945.1"/>
    </source>
</evidence>
<comment type="caution">
    <text evidence="2">The sequence shown here is derived from an EMBL/GenBank/DDBJ whole genome shotgun (WGS) entry which is preliminary data.</text>
</comment>
<keyword evidence="3" id="KW-1185">Reference proteome</keyword>
<gene>
    <name evidence="2" type="ORF">J2S19_004269</name>
</gene>
<keyword evidence="1" id="KW-0472">Membrane</keyword>
<dbReference type="Proteomes" id="UP001234495">
    <property type="component" value="Unassembled WGS sequence"/>
</dbReference>
<feature type="transmembrane region" description="Helical" evidence="1">
    <location>
        <begin position="28"/>
        <end position="46"/>
    </location>
</feature>
<feature type="transmembrane region" description="Helical" evidence="1">
    <location>
        <begin position="153"/>
        <end position="176"/>
    </location>
</feature>
<keyword evidence="1" id="KW-0812">Transmembrane</keyword>
<organism evidence="2 3">
    <name type="scientific">Metabacillus malikii</name>
    <dbReference type="NCBI Taxonomy" id="1504265"/>
    <lineage>
        <taxon>Bacteria</taxon>
        <taxon>Bacillati</taxon>
        <taxon>Bacillota</taxon>
        <taxon>Bacilli</taxon>
        <taxon>Bacillales</taxon>
        <taxon>Bacillaceae</taxon>
        <taxon>Metabacillus</taxon>
    </lineage>
</organism>
<accession>A0ABT9ZKW9</accession>
<sequence length="198" mass="23074">MEGIFYFWFMWLAWIVTTFLLRKSTVRLKLGIFLMITIMMSKYFVLLGEYNIRISLLLFLFLGYYLATKMKSAKISFFIMAMTLTLAYSGILLFRIYDPVWFLFDYRLIVSLVISILAIYLGRKPTEKFTLFIISIGQGEFIYWGILGKFHSGLTIGTSASLDILAIGCFFIYIWVIAQQVITYIEQNIQKPAKEKQG</sequence>
<evidence type="ECO:0000256" key="1">
    <source>
        <dbReference type="SAM" id="Phobius"/>
    </source>
</evidence>
<feature type="transmembrane region" description="Helical" evidence="1">
    <location>
        <begin position="52"/>
        <end position="68"/>
    </location>
</feature>
<dbReference type="EMBL" id="JAUSUD010000027">
    <property type="protein sequence ID" value="MDQ0232945.1"/>
    <property type="molecule type" value="Genomic_DNA"/>
</dbReference>
<dbReference type="InterPro" id="IPR014617">
    <property type="entry name" value="YphA_Bacsu"/>
</dbReference>
<dbReference type="RefSeq" id="WP_307345580.1">
    <property type="nucleotide sequence ID" value="NZ_JAUSUD010000027.1"/>
</dbReference>
<reference evidence="2 3" key="1">
    <citation type="submission" date="2023-07" db="EMBL/GenBank/DDBJ databases">
        <title>Genomic Encyclopedia of Type Strains, Phase IV (KMG-IV): sequencing the most valuable type-strain genomes for metagenomic binning, comparative biology and taxonomic classification.</title>
        <authorList>
            <person name="Goeker M."/>
        </authorList>
    </citation>
    <scope>NUCLEOTIDE SEQUENCE [LARGE SCALE GENOMIC DNA]</scope>
    <source>
        <strain evidence="2 3">DSM 29005</strain>
    </source>
</reference>
<feature type="transmembrane region" description="Helical" evidence="1">
    <location>
        <begin position="103"/>
        <end position="122"/>
    </location>
</feature>
<dbReference type="Pfam" id="PF24124">
    <property type="entry name" value="YphA"/>
    <property type="match status" value="1"/>
</dbReference>
<feature type="transmembrane region" description="Helical" evidence="1">
    <location>
        <begin position="129"/>
        <end position="147"/>
    </location>
</feature>
<evidence type="ECO:0000313" key="3">
    <source>
        <dbReference type="Proteomes" id="UP001234495"/>
    </source>
</evidence>
<feature type="transmembrane region" description="Helical" evidence="1">
    <location>
        <begin position="75"/>
        <end position="97"/>
    </location>
</feature>
<feature type="transmembrane region" description="Helical" evidence="1">
    <location>
        <begin position="6"/>
        <end position="21"/>
    </location>
</feature>
<protein>
    <submittedName>
        <fullName evidence="2">Uncharacterized protein</fullName>
    </submittedName>
</protein>
<dbReference type="PIRSF" id="PIRSF036710">
    <property type="entry name" value="YphA_Bacsu"/>
    <property type="match status" value="1"/>
</dbReference>